<sequence>MTALLQTRALCAFHGRAQALFDVDLDVGAGEIVALVGRNGAGKSTLMRALAGLVETSGEVLLDGRSMAGWRADRRVHAGLAWVPEDRRVFTQLTARQNLEVAMGRPRPGAEPWTVERVCRLFPELEPLAHRPGGALSGGEQQMLAIGRALMTQPRVILLDEPSEGVAPIVVQRLVEAIRVLRGQGLAILLSEQNEALAAPLADRSLYMDDGMLGRTPPGAPGQADCRMPGPDVSPI</sequence>
<comment type="caution">
    <text evidence="9">The sequence shown here is derived from an EMBL/GenBank/DDBJ whole genome shotgun (WGS) entry which is preliminary data.</text>
</comment>
<evidence type="ECO:0000256" key="4">
    <source>
        <dbReference type="ARBA" id="ARBA00022741"/>
    </source>
</evidence>
<organism evidence="9 10">
    <name type="scientific">Pigmentiphaga kullae</name>
    <dbReference type="NCBI Taxonomy" id="151784"/>
    <lineage>
        <taxon>Bacteria</taxon>
        <taxon>Pseudomonadati</taxon>
        <taxon>Pseudomonadota</taxon>
        <taxon>Betaproteobacteria</taxon>
        <taxon>Burkholderiales</taxon>
        <taxon>Alcaligenaceae</taxon>
        <taxon>Pigmentiphaga</taxon>
    </lineage>
</organism>
<dbReference type="InterPro" id="IPR017871">
    <property type="entry name" value="ABC_transporter-like_CS"/>
</dbReference>
<evidence type="ECO:0000256" key="3">
    <source>
        <dbReference type="ARBA" id="ARBA00022475"/>
    </source>
</evidence>
<dbReference type="Gene3D" id="3.40.50.300">
    <property type="entry name" value="P-loop containing nucleotide triphosphate hydrolases"/>
    <property type="match status" value="1"/>
</dbReference>
<dbReference type="InterPro" id="IPR003439">
    <property type="entry name" value="ABC_transporter-like_ATP-bd"/>
</dbReference>
<keyword evidence="10" id="KW-1185">Reference proteome</keyword>
<dbReference type="Proteomes" id="UP000292445">
    <property type="component" value="Unassembled WGS sequence"/>
</dbReference>
<evidence type="ECO:0000259" key="8">
    <source>
        <dbReference type="PROSITE" id="PS50893"/>
    </source>
</evidence>
<protein>
    <submittedName>
        <fullName evidence="9">Amino acid/amide ABC transporter ATP-binding protein 2 (HAAT family)</fullName>
    </submittedName>
</protein>
<keyword evidence="6" id="KW-0029">Amino-acid transport</keyword>
<dbReference type="SMART" id="SM00382">
    <property type="entry name" value="AAA"/>
    <property type="match status" value="1"/>
</dbReference>
<dbReference type="GO" id="GO:0015658">
    <property type="term" value="F:branched-chain amino acid transmembrane transporter activity"/>
    <property type="evidence" value="ECO:0007669"/>
    <property type="project" value="TreeGrafter"/>
</dbReference>
<accession>A0A4Q7NFZ2</accession>
<evidence type="ECO:0000256" key="7">
    <source>
        <dbReference type="SAM" id="MobiDB-lite"/>
    </source>
</evidence>
<keyword evidence="3" id="KW-1003">Cell membrane</keyword>
<dbReference type="CDD" id="cd03224">
    <property type="entry name" value="ABC_TM1139_LivF_branched"/>
    <property type="match status" value="1"/>
</dbReference>
<dbReference type="EMBL" id="SGXC01000002">
    <property type="protein sequence ID" value="RZS81939.1"/>
    <property type="molecule type" value="Genomic_DNA"/>
</dbReference>
<evidence type="ECO:0000256" key="5">
    <source>
        <dbReference type="ARBA" id="ARBA00022840"/>
    </source>
</evidence>
<evidence type="ECO:0000256" key="2">
    <source>
        <dbReference type="ARBA" id="ARBA00022448"/>
    </source>
</evidence>
<reference evidence="9 10" key="1">
    <citation type="submission" date="2019-02" db="EMBL/GenBank/DDBJ databases">
        <title>Genomic Encyclopedia of Type Strains, Phase IV (KMG-IV): sequencing the most valuable type-strain genomes for metagenomic binning, comparative biology and taxonomic classification.</title>
        <authorList>
            <person name="Goeker M."/>
        </authorList>
    </citation>
    <scope>NUCLEOTIDE SEQUENCE [LARGE SCALE GENOMIC DNA]</scope>
    <source>
        <strain evidence="9 10">K24</strain>
    </source>
</reference>
<dbReference type="OrthoDB" id="9776369at2"/>
<evidence type="ECO:0000313" key="9">
    <source>
        <dbReference type="EMBL" id="RZS81939.1"/>
    </source>
</evidence>
<keyword evidence="2" id="KW-0813">Transport</keyword>
<dbReference type="RefSeq" id="WP_130360074.1">
    <property type="nucleotide sequence ID" value="NZ_SGXC01000002.1"/>
</dbReference>
<feature type="region of interest" description="Disordered" evidence="7">
    <location>
        <begin position="213"/>
        <end position="236"/>
    </location>
</feature>
<comment type="similarity">
    <text evidence="1">Belongs to the ABC transporter superfamily.</text>
</comment>
<evidence type="ECO:0000256" key="1">
    <source>
        <dbReference type="ARBA" id="ARBA00005417"/>
    </source>
</evidence>
<feature type="domain" description="ABC transporter" evidence="8">
    <location>
        <begin position="5"/>
        <end position="235"/>
    </location>
</feature>
<dbReference type="AlphaFoldDB" id="A0A4Q7NFZ2"/>
<evidence type="ECO:0000313" key="10">
    <source>
        <dbReference type="Proteomes" id="UP000292445"/>
    </source>
</evidence>
<dbReference type="PROSITE" id="PS00211">
    <property type="entry name" value="ABC_TRANSPORTER_1"/>
    <property type="match status" value="1"/>
</dbReference>
<proteinExistence type="inferred from homology"/>
<dbReference type="GO" id="GO:0015807">
    <property type="term" value="P:L-amino acid transport"/>
    <property type="evidence" value="ECO:0007669"/>
    <property type="project" value="TreeGrafter"/>
</dbReference>
<dbReference type="SUPFAM" id="SSF52540">
    <property type="entry name" value="P-loop containing nucleoside triphosphate hydrolases"/>
    <property type="match status" value="1"/>
</dbReference>
<dbReference type="PROSITE" id="PS50893">
    <property type="entry name" value="ABC_TRANSPORTER_2"/>
    <property type="match status" value="1"/>
</dbReference>
<evidence type="ECO:0000256" key="6">
    <source>
        <dbReference type="ARBA" id="ARBA00022970"/>
    </source>
</evidence>
<gene>
    <name evidence="9" type="ORF">EV675_4570</name>
</gene>
<dbReference type="PANTHER" id="PTHR43820:SF4">
    <property type="entry name" value="HIGH-AFFINITY BRANCHED-CHAIN AMINO ACID TRANSPORT ATP-BINDING PROTEIN LIVF"/>
    <property type="match status" value="1"/>
</dbReference>
<keyword evidence="3" id="KW-0472">Membrane</keyword>
<dbReference type="Pfam" id="PF00005">
    <property type="entry name" value="ABC_tran"/>
    <property type="match status" value="1"/>
</dbReference>
<keyword evidence="4" id="KW-0547">Nucleotide-binding</keyword>
<dbReference type="InterPro" id="IPR027417">
    <property type="entry name" value="P-loop_NTPase"/>
</dbReference>
<dbReference type="InterPro" id="IPR003593">
    <property type="entry name" value="AAA+_ATPase"/>
</dbReference>
<dbReference type="GO" id="GO:0005524">
    <property type="term" value="F:ATP binding"/>
    <property type="evidence" value="ECO:0007669"/>
    <property type="project" value="UniProtKB-KW"/>
</dbReference>
<name>A0A4Q7NFZ2_9BURK</name>
<dbReference type="GO" id="GO:0016887">
    <property type="term" value="F:ATP hydrolysis activity"/>
    <property type="evidence" value="ECO:0007669"/>
    <property type="project" value="InterPro"/>
</dbReference>
<dbReference type="PANTHER" id="PTHR43820">
    <property type="entry name" value="HIGH-AFFINITY BRANCHED-CHAIN AMINO ACID TRANSPORT ATP-BINDING PROTEIN LIVF"/>
    <property type="match status" value="1"/>
</dbReference>
<dbReference type="InterPro" id="IPR052156">
    <property type="entry name" value="BCAA_Transport_ATP-bd_LivF"/>
</dbReference>
<keyword evidence="5 9" id="KW-0067">ATP-binding</keyword>